<reference evidence="1" key="2">
    <citation type="journal article" date="2015" name="Data Brief">
        <title>Shoot transcriptome of the giant reed, Arundo donax.</title>
        <authorList>
            <person name="Barrero R.A."/>
            <person name="Guerrero F.D."/>
            <person name="Moolhuijzen P."/>
            <person name="Goolsby J.A."/>
            <person name="Tidwell J."/>
            <person name="Bellgard S.E."/>
            <person name="Bellgard M.I."/>
        </authorList>
    </citation>
    <scope>NUCLEOTIDE SEQUENCE</scope>
    <source>
        <tissue evidence="1">Shoot tissue taken approximately 20 cm above the soil surface</tissue>
    </source>
</reference>
<evidence type="ECO:0000313" key="1">
    <source>
        <dbReference type="EMBL" id="JAD74061.1"/>
    </source>
</evidence>
<proteinExistence type="predicted"/>
<dbReference type="EMBL" id="GBRH01223834">
    <property type="protein sequence ID" value="JAD74061.1"/>
    <property type="molecule type" value="Transcribed_RNA"/>
</dbReference>
<accession>A0A0A9CES9</accession>
<reference evidence="1" key="1">
    <citation type="submission" date="2014-09" db="EMBL/GenBank/DDBJ databases">
        <authorList>
            <person name="Magalhaes I.L.F."/>
            <person name="Oliveira U."/>
            <person name="Santos F.R."/>
            <person name="Vidigal T.H.D.A."/>
            <person name="Brescovit A.D."/>
            <person name="Santos A.J."/>
        </authorList>
    </citation>
    <scope>NUCLEOTIDE SEQUENCE</scope>
    <source>
        <tissue evidence="1">Shoot tissue taken approximately 20 cm above the soil surface</tissue>
    </source>
</reference>
<name>A0A0A9CES9_ARUDO</name>
<sequence length="39" mass="4939">MQHELKLEWINRGVSDKKNLWDECDNFKFQRHIKYKCKE</sequence>
<protein>
    <submittedName>
        <fullName evidence="1">Uncharacterized protein</fullName>
    </submittedName>
</protein>
<organism evidence="1">
    <name type="scientific">Arundo donax</name>
    <name type="common">Giant reed</name>
    <name type="synonym">Donax arundinaceus</name>
    <dbReference type="NCBI Taxonomy" id="35708"/>
    <lineage>
        <taxon>Eukaryota</taxon>
        <taxon>Viridiplantae</taxon>
        <taxon>Streptophyta</taxon>
        <taxon>Embryophyta</taxon>
        <taxon>Tracheophyta</taxon>
        <taxon>Spermatophyta</taxon>
        <taxon>Magnoliopsida</taxon>
        <taxon>Liliopsida</taxon>
        <taxon>Poales</taxon>
        <taxon>Poaceae</taxon>
        <taxon>PACMAD clade</taxon>
        <taxon>Arundinoideae</taxon>
        <taxon>Arundineae</taxon>
        <taxon>Arundo</taxon>
    </lineage>
</organism>
<dbReference type="AlphaFoldDB" id="A0A0A9CES9"/>